<reference evidence="6 7" key="1">
    <citation type="journal article" date="2010" name="Science">
        <title>Genomic comparison of the ants Camponotus floridanus and Harpegnathos saltator.</title>
        <authorList>
            <person name="Bonasio R."/>
            <person name="Zhang G."/>
            <person name="Ye C."/>
            <person name="Mutti N.S."/>
            <person name="Fang X."/>
            <person name="Qin N."/>
            <person name="Donahue G."/>
            <person name="Yang P."/>
            <person name="Li Q."/>
            <person name="Li C."/>
            <person name="Zhang P."/>
            <person name="Huang Z."/>
            <person name="Berger S.L."/>
            <person name="Reinberg D."/>
            <person name="Wang J."/>
            <person name="Liebig J."/>
        </authorList>
    </citation>
    <scope>NUCLEOTIDE SEQUENCE [LARGE SCALE GENOMIC DNA]</scope>
    <source>
        <strain evidence="7">C129</strain>
    </source>
</reference>
<dbReference type="InterPro" id="IPR001841">
    <property type="entry name" value="Znf_RING"/>
</dbReference>
<proteinExistence type="predicted"/>
<dbReference type="Proteomes" id="UP000000311">
    <property type="component" value="Unassembled WGS sequence"/>
</dbReference>
<dbReference type="Gene3D" id="3.30.40.10">
    <property type="entry name" value="Zinc/RING finger domain, C3HC4 (zinc finger)"/>
    <property type="match status" value="1"/>
</dbReference>
<feature type="non-terminal residue" evidence="6">
    <location>
        <position position="98"/>
    </location>
</feature>
<keyword evidence="7" id="KW-1185">Reference proteome</keyword>
<keyword evidence="3" id="KW-0862">Zinc</keyword>
<accession>E1ZVC6</accession>
<evidence type="ECO:0000256" key="4">
    <source>
        <dbReference type="PROSITE-ProRule" id="PRU00175"/>
    </source>
</evidence>
<dbReference type="GO" id="GO:0008270">
    <property type="term" value="F:zinc ion binding"/>
    <property type="evidence" value="ECO:0007669"/>
    <property type="project" value="UniProtKB-KW"/>
</dbReference>
<dbReference type="PROSITE" id="PS50089">
    <property type="entry name" value="ZF_RING_2"/>
    <property type="match status" value="1"/>
</dbReference>
<evidence type="ECO:0000256" key="3">
    <source>
        <dbReference type="ARBA" id="ARBA00022833"/>
    </source>
</evidence>
<dbReference type="InterPro" id="IPR013083">
    <property type="entry name" value="Znf_RING/FYVE/PHD"/>
</dbReference>
<dbReference type="InParanoid" id="E1ZVC6"/>
<name>E1ZVC6_CAMFO</name>
<evidence type="ECO:0000256" key="1">
    <source>
        <dbReference type="ARBA" id="ARBA00022723"/>
    </source>
</evidence>
<evidence type="ECO:0000313" key="6">
    <source>
        <dbReference type="EMBL" id="EFN74836.1"/>
    </source>
</evidence>
<dbReference type="PROSITE" id="PS00518">
    <property type="entry name" value="ZF_RING_1"/>
    <property type="match status" value="1"/>
</dbReference>
<dbReference type="SUPFAM" id="SSF57850">
    <property type="entry name" value="RING/U-box"/>
    <property type="match status" value="1"/>
</dbReference>
<dbReference type="AlphaFoldDB" id="E1ZVC6"/>
<protein>
    <recommendedName>
        <fullName evidence="5">RING-type domain-containing protein</fullName>
    </recommendedName>
</protein>
<dbReference type="OrthoDB" id="2535391at2759"/>
<feature type="domain" description="RING-type" evidence="5">
    <location>
        <begin position="6"/>
        <end position="45"/>
    </location>
</feature>
<keyword evidence="2 4" id="KW-0863">Zinc-finger</keyword>
<evidence type="ECO:0000313" key="7">
    <source>
        <dbReference type="Proteomes" id="UP000000311"/>
    </source>
</evidence>
<sequence length="98" mass="11504">MDMVICNKCFVSIYKGKPPYNITQCGHIYCQDCLQHVKKQCFQCKYINPAYLLLEKPLMPKKISVLTPFNEILEILLNMEISQSNQLTITMERFRILV</sequence>
<evidence type="ECO:0000259" key="5">
    <source>
        <dbReference type="PROSITE" id="PS50089"/>
    </source>
</evidence>
<gene>
    <name evidence="6" type="ORF">EAG_06325</name>
</gene>
<dbReference type="Pfam" id="PF14634">
    <property type="entry name" value="zf-RING_5"/>
    <property type="match status" value="1"/>
</dbReference>
<evidence type="ECO:0000256" key="2">
    <source>
        <dbReference type="ARBA" id="ARBA00022771"/>
    </source>
</evidence>
<keyword evidence="1" id="KW-0479">Metal-binding</keyword>
<organism evidence="7">
    <name type="scientific">Camponotus floridanus</name>
    <name type="common">Florida carpenter ant</name>
    <dbReference type="NCBI Taxonomy" id="104421"/>
    <lineage>
        <taxon>Eukaryota</taxon>
        <taxon>Metazoa</taxon>
        <taxon>Ecdysozoa</taxon>
        <taxon>Arthropoda</taxon>
        <taxon>Hexapoda</taxon>
        <taxon>Insecta</taxon>
        <taxon>Pterygota</taxon>
        <taxon>Neoptera</taxon>
        <taxon>Endopterygota</taxon>
        <taxon>Hymenoptera</taxon>
        <taxon>Apocrita</taxon>
        <taxon>Aculeata</taxon>
        <taxon>Formicoidea</taxon>
        <taxon>Formicidae</taxon>
        <taxon>Formicinae</taxon>
        <taxon>Camponotus</taxon>
    </lineage>
</organism>
<dbReference type="EMBL" id="GL434492">
    <property type="protein sequence ID" value="EFN74836.1"/>
    <property type="molecule type" value="Genomic_DNA"/>
</dbReference>
<dbReference type="OMA" id="ICNKCFV"/>
<dbReference type="InterPro" id="IPR017907">
    <property type="entry name" value="Znf_RING_CS"/>
</dbReference>